<evidence type="ECO:0000256" key="6">
    <source>
        <dbReference type="ARBA" id="ARBA00023242"/>
    </source>
</evidence>
<sequence length="426" mass="47975">MGKNKSSRKGKKAWRANISTEDIEDFFDNSTKDALSGGSLAQVPSDSLFYVDKSRDLSVKRKIEKHREKVLRYDSILQSNAFVEPVPSSTGKKSKKKSKLQIAKDTAQQGQKDSSGGDSGMVDIWNDKDELVIKTKKKPKTSVIPAVEVEPPGCSFNPPSESHQVNFFLYVTFCYYELLVHAINNSLCVFSIQDALACAVADEMQKIYRNELGPEPIPLVVPGEVVNEEDVSLSCYFLVSTFDHGCCRCIMGYVFLYCVKYALKIHLPQMYFLEADSGSDSEKENLVEEGKTDLEKRPQKPKMLTQVEKNRRARRKEQLKAEAEATKAAQLSKEIDSLPDIIQEIEREEGEKQKRHLRRVTAIKEKLKSCPPRLGKRKFVPAPAQVLLSEEITGSLRKLKGCCTLARDRFKSLEKRGLVVPSKKSS</sequence>
<dbReference type="InterPro" id="IPR011687">
    <property type="entry name" value="Nop53/GLTSCR2"/>
</dbReference>
<comment type="subcellular location">
    <subcellularLocation>
        <location evidence="1">Nucleus</location>
        <location evidence="1">Nucleolus</location>
    </subcellularLocation>
    <subcellularLocation>
        <location evidence="2">Nucleus</location>
        <location evidence="2">Nucleoplasm</location>
    </subcellularLocation>
</comment>
<reference evidence="8" key="1">
    <citation type="submission" date="2019-05" db="EMBL/GenBank/DDBJ databases">
        <title>The de novo reference genome and transcriptome assemblies of the wild tomato species Solanum chilense.</title>
        <authorList>
            <person name="Stam R."/>
            <person name="Nosenko T."/>
            <person name="Hoerger A.C."/>
            <person name="Stephan W."/>
            <person name="Seidel M.A."/>
            <person name="Kuhn J.M.M."/>
            <person name="Haberer G."/>
            <person name="Tellier A."/>
        </authorList>
    </citation>
    <scope>NUCLEOTIDE SEQUENCE</scope>
    <source>
        <tissue evidence="8">Mature leaves</tissue>
    </source>
</reference>
<dbReference type="GO" id="GO:0006364">
    <property type="term" value="P:rRNA processing"/>
    <property type="evidence" value="ECO:0007669"/>
    <property type="project" value="TreeGrafter"/>
</dbReference>
<dbReference type="GO" id="GO:0005654">
    <property type="term" value="C:nucleoplasm"/>
    <property type="evidence" value="ECO:0007669"/>
    <property type="project" value="UniProtKB-SubCell"/>
</dbReference>
<feature type="non-terminal residue" evidence="8">
    <location>
        <position position="426"/>
    </location>
</feature>
<evidence type="ECO:0000313" key="8">
    <source>
        <dbReference type="EMBL" id="TMW89296.1"/>
    </source>
</evidence>
<accession>A0A6N2B447</accession>
<keyword evidence="5" id="KW-0690">Ribosome biogenesis</keyword>
<protein>
    <recommendedName>
        <fullName evidence="4">Ribosome biogenesis protein NOP53</fullName>
    </recommendedName>
</protein>
<evidence type="ECO:0000256" key="7">
    <source>
        <dbReference type="SAM" id="MobiDB-lite"/>
    </source>
</evidence>
<dbReference type="GO" id="GO:0005730">
    <property type="term" value="C:nucleolus"/>
    <property type="evidence" value="ECO:0007669"/>
    <property type="project" value="UniProtKB-SubCell"/>
</dbReference>
<evidence type="ECO:0000256" key="3">
    <source>
        <dbReference type="ARBA" id="ARBA00008838"/>
    </source>
</evidence>
<dbReference type="GO" id="GO:0008097">
    <property type="term" value="F:5S rRNA binding"/>
    <property type="evidence" value="ECO:0007669"/>
    <property type="project" value="TreeGrafter"/>
</dbReference>
<comment type="similarity">
    <text evidence="3">Belongs to the NOP53 family.</text>
</comment>
<feature type="region of interest" description="Disordered" evidence="7">
    <location>
        <begin position="85"/>
        <end position="123"/>
    </location>
</feature>
<comment type="caution">
    <text evidence="8">The sequence shown here is derived from an EMBL/GenBank/DDBJ whole genome shotgun (WGS) entry which is preliminary data.</text>
</comment>
<keyword evidence="6" id="KW-0539">Nucleus</keyword>
<dbReference type="Pfam" id="PF07767">
    <property type="entry name" value="Nop53"/>
    <property type="match status" value="2"/>
</dbReference>
<dbReference type="PANTHER" id="PTHR14211:SF7">
    <property type="entry name" value="RIBOSOME BIOGENESIS PROTEIN NOP53"/>
    <property type="match status" value="1"/>
</dbReference>
<name>A0A6N2B447_SOLCI</name>
<proteinExistence type="inferred from homology"/>
<evidence type="ECO:0000256" key="4">
    <source>
        <dbReference type="ARBA" id="ARBA00018339"/>
    </source>
</evidence>
<dbReference type="PIRSF" id="PIRSF017302">
    <property type="entry name" value="Gltscr2"/>
    <property type="match status" value="1"/>
</dbReference>
<dbReference type="AlphaFoldDB" id="A0A6N2B447"/>
<dbReference type="PANTHER" id="PTHR14211">
    <property type="entry name" value="GLIOMA SUPPRESSOR CANDIDATE REGION GENE 2"/>
    <property type="match status" value="1"/>
</dbReference>
<gene>
    <name evidence="8" type="ORF">EJD97_017401</name>
</gene>
<dbReference type="EMBL" id="RXGB01004622">
    <property type="protein sequence ID" value="TMW89296.1"/>
    <property type="molecule type" value="Genomic_DNA"/>
</dbReference>
<evidence type="ECO:0000256" key="5">
    <source>
        <dbReference type="ARBA" id="ARBA00022517"/>
    </source>
</evidence>
<organism evidence="8">
    <name type="scientific">Solanum chilense</name>
    <name type="common">Tomato</name>
    <name type="synonym">Lycopersicon chilense</name>
    <dbReference type="NCBI Taxonomy" id="4083"/>
    <lineage>
        <taxon>Eukaryota</taxon>
        <taxon>Viridiplantae</taxon>
        <taxon>Streptophyta</taxon>
        <taxon>Embryophyta</taxon>
        <taxon>Tracheophyta</taxon>
        <taxon>Spermatophyta</taxon>
        <taxon>Magnoliopsida</taxon>
        <taxon>eudicotyledons</taxon>
        <taxon>Gunneridae</taxon>
        <taxon>Pentapetalae</taxon>
        <taxon>asterids</taxon>
        <taxon>lamiids</taxon>
        <taxon>Solanales</taxon>
        <taxon>Solanaceae</taxon>
        <taxon>Solanoideae</taxon>
        <taxon>Solaneae</taxon>
        <taxon>Solanum</taxon>
        <taxon>Solanum subgen. Lycopersicon</taxon>
    </lineage>
</organism>
<evidence type="ECO:0000256" key="2">
    <source>
        <dbReference type="ARBA" id="ARBA00004642"/>
    </source>
</evidence>
<evidence type="ECO:0000256" key="1">
    <source>
        <dbReference type="ARBA" id="ARBA00004604"/>
    </source>
</evidence>
<dbReference type="GO" id="GO:0000027">
    <property type="term" value="P:ribosomal large subunit assembly"/>
    <property type="evidence" value="ECO:0007669"/>
    <property type="project" value="TreeGrafter"/>
</dbReference>